<evidence type="ECO:0000313" key="2">
    <source>
        <dbReference type="Proteomes" id="UP000323597"/>
    </source>
</evidence>
<dbReference type="EMBL" id="CM017655">
    <property type="protein sequence ID" value="TYI74457.1"/>
    <property type="molecule type" value="Genomic_DNA"/>
</dbReference>
<proteinExistence type="predicted"/>
<reference evidence="1 2" key="1">
    <citation type="submission" date="2019-07" db="EMBL/GenBank/DDBJ databases">
        <title>WGS assembly of Gossypium mustelinum.</title>
        <authorList>
            <person name="Chen Z.J."/>
            <person name="Sreedasyam A."/>
            <person name="Ando A."/>
            <person name="Song Q."/>
            <person name="De L."/>
            <person name="Hulse-Kemp A."/>
            <person name="Ding M."/>
            <person name="Ye W."/>
            <person name="Kirkbride R."/>
            <person name="Jenkins J."/>
            <person name="Plott C."/>
            <person name="Lovell J."/>
            <person name="Lin Y.-M."/>
            <person name="Vaughn R."/>
            <person name="Liu B."/>
            <person name="Li W."/>
            <person name="Simpson S."/>
            <person name="Scheffler B."/>
            <person name="Saski C."/>
            <person name="Grover C."/>
            <person name="Hu G."/>
            <person name="Conover J."/>
            <person name="Carlson J."/>
            <person name="Shu S."/>
            <person name="Boston L."/>
            <person name="Williams M."/>
            <person name="Peterson D."/>
            <person name="Mcgee K."/>
            <person name="Jones D."/>
            <person name="Wendel J."/>
            <person name="Stelly D."/>
            <person name="Grimwood J."/>
            <person name="Schmutz J."/>
        </authorList>
    </citation>
    <scope>NUCLEOTIDE SEQUENCE [LARGE SCALE GENOMIC DNA]</scope>
    <source>
        <strain evidence="1">1408120.09</strain>
    </source>
</reference>
<name>A0A5D2UA12_GOSMU</name>
<organism evidence="1 2">
    <name type="scientific">Gossypium mustelinum</name>
    <name type="common">Cotton</name>
    <name type="synonym">Gossypium caicoense</name>
    <dbReference type="NCBI Taxonomy" id="34275"/>
    <lineage>
        <taxon>Eukaryota</taxon>
        <taxon>Viridiplantae</taxon>
        <taxon>Streptophyta</taxon>
        <taxon>Embryophyta</taxon>
        <taxon>Tracheophyta</taxon>
        <taxon>Spermatophyta</taxon>
        <taxon>Magnoliopsida</taxon>
        <taxon>eudicotyledons</taxon>
        <taxon>Gunneridae</taxon>
        <taxon>Pentapetalae</taxon>
        <taxon>rosids</taxon>
        <taxon>malvids</taxon>
        <taxon>Malvales</taxon>
        <taxon>Malvaceae</taxon>
        <taxon>Malvoideae</taxon>
        <taxon>Gossypium</taxon>
    </lineage>
</organism>
<accession>A0A5D2UA12</accession>
<gene>
    <name evidence="1" type="ORF">E1A91_D07G200800v1</name>
</gene>
<dbReference type="AlphaFoldDB" id="A0A5D2UA12"/>
<sequence>MWRICGADTTFHPPFIMHVKKLLTDPICLHLIEYLYTTIEHATLTDYYYYIVTVSIWEAALLHFHLSYSIITLLKQTPPLLSTFFTRLQLNDTSIAENFYRA</sequence>
<dbReference type="Proteomes" id="UP000323597">
    <property type="component" value="Chromosome D07"/>
</dbReference>
<evidence type="ECO:0000313" key="1">
    <source>
        <dbReference type="EMBL" id="TYI74457.1"/>
    </source>
</evidence>
<protein>
    <submittedName>
        <fullName evidence="1">Uncharacterized protein</fullName>
    </submittedName>
</protein>
<keyword evidence="2" id="KW-1185">Reference proteome</keyword>